<dbReference type="Pfam" id="PF23235">
    <property type="entry name" value="WHD_3rd_Lhr"/>
    <property type="match status" value="1"/>
</dbReference>
<keyword evidence="7" id="KW-0234">DNA repair</keyword>
<keyword evidence="8" id="KW-0413">Isomerase</keyword>
<evidence type="ECO:0000259" key="10">
    <source>
        <dbReference type="PROSITE" id="PS51192"/>
    </source>
</evidence>
<dbReference type="Pfam" id="PF00271">
    <property type="entry name" value="Helicase_C"/>
    <property type="match status" value="1"/>
</dbReference>
<dbReference type="InterPro" id="IPR055367">
    <property type="entry name" value="WH4_Lhr"/>
</dbReference>
<dbReference type="Pfam" id="PF08494">
    <property type="entry name" value="DEAD_assoc"/>
    <property type="match status" value="1"/>
</dbReference>
<dbReference type="PROSITE" id="PS51194">
    <property type="entry name" value="HELICASE_CTER"/>
    <property type="match status" value="1"/>
</dbReference>
<keyword evidence="6" id="KW-0238">DNA-binding</keyword>
<dbReference type="Gene3D" id="3.40.50.300">
    <property type="entry name" value="P-loop containing nucleotide triphosphate hydrolases"/>
    <property type="match status" value="2"/>
</dbReference>
<dbReference type="GO" id="GO:0004386">
    <property type="term" value="F:helicase activity"/>
    <property type="evidence" value="ECO:0007669"/>
    <property type="project" value="UniProtKB-KW"/>
</dbReference>
<dbReference type="InterPro" id="IPR027417">
    <property type="entry name" value="P-loop_NTPase"/>
</dbReference>
<dbReference type="InterPro" id="IPR045628">
    <property type="entry name" value="Lhr_WH_dom"/>
</dbReference>
<dbReference type="GO" id="GO:0016887">
    <property type="term" value="F:ATP hydrolysis activity"/>
    <property type="evidence" value="ECO:0007669"/>
    <property type="project" value="TreeGrafter"/>
</dbReference>
<dbReference type="GO" id="GO:0005524">
    <property type="term" value="F:ATP binding"/>
    <property type="evidence" value="ECO:0007669"/>
    <property type="project" value="UniProtKB-KW"/>
</dbReference>
<evidence type="ECO:0000256" key="5">
    <source>
        <dbReference type="ARBA" id="ARBA00022840"/>
    </source>
</evidence>
<dbReference type="PANTHER" id="PTHR47962:SF5">
    <property type="entry name" value="ATP-DEPENDENT HELICASE LHR-RELATED"/>
    <property type="match status" value="1"/>
</dbReference>
<feature type="domain" description="Helicase C-terminal" evidence="11">
    <location>
        <begin position="310"/>
        <end position="459"/>
    </location>
</feature>
<dbReference type="SMART" id="SM00490">
    <property type="entry name" value="HELICc"/>
    <property type="match status" value="1"/>
</dbReference>
<feature type="compositionally biased region" description="Acidic residues" evidence="9">
    <location>
        <begin position="1524"/>
        <end position="1539"/>
    </location>
</feature>
<dbReference type="Pfam" id="PF23236">
    <property type="entry name" value="WHD_2nd_Lhr"/>
    <property type="match status" value="1"/>
</dbReference>
<dbReference type="EMBL" id="QFQP01000040">
    <property type="protein sequence ID" value="PZR06071.1"/>
    <property type="molecule type" value="Genomic_DNA"/>
</dbReference>
<accession>A0A2W5V7I8</accession>
<dbReference type="Pfam" id="PF00270">
    <property type="entry name" value="DEAD"/>
    <property type="match status" value="1"/>
</dbReference>
<evidence type="ECO:0000256" key="4">
    <source>
        <dbReference type="ARBA" id="ARBA00022806"/>
    </source>
</evidence>
<comment type="caution">
    <text evidence="12">The sequence shown here is derived from an EMBL/GenBank/DDBJ whole genome shotgun (WGS) entry which is preliminary data.</text>
</comment>
<dbReference type="InterPro" id="IPR055368">
    <property type="entry name" value="WH3_Lhr"/>
</dbReference>
<evidence type="ECO:0000256" key="7">
    <source>
        <dbReference type="ARBA" id="ARBA00023204"/>
    </source>
</evidence>
<sequence length="1539" mass="168140">MPVLDLFHPATRAWFEASFKSPTPAQQKAWPALVRGESTLLMAPTGSGKTLSAFLHCIDRLMFKPVEDSAAEKCRVIYLSPLKALGVDVERNLRAPLVGIANTAAALGVKAHVPSIAVRSGDTPQKDRARFARESADILITTPESLYLLLTSNARETLRNVETVIIDEIHALVPTKRGAHLAVSLERLETLVGRHIQRIGLSATQRPLDEVARFLGGVDVGPVSKPTKNKRASVELPVTVPSSSPPGDGIGDVTWRPVTIVDASAPKALDLHIEVPVEDMAKLGEPMELPSGPAAQGPVRASIWSAIHPRLVEVVRAHRSTMIFVNSRRIAERLAASMNELAGEVLAHAHHGSLAREQRAVIEDQLKTGQLRSLVATSSMELGIDMGAIDLVIQIESPPSVASGLQRIGRANHHVGGTSSGVIFPKYRGDLVACAALSRAMHEGKVEATRYPRNPLDILAQHIVAMLGMENWHIDALFDVLRRSAPFAGLSRPLFEGVLDMLSGRYESDDFADLKPRITWDRLNGQLTAREGAKRLAIVSGGTIPDRGLYGVFLAGAARGQARVGELDEEMVFESKPGETFVLGASTWRIEEITFDKVMVSAAPGEPGKMPFWRGDQVARPLEFGRSIGALVREVRALPRGAAVDMLVSQHGLQEGAAKNLLAYLADQEAVGAVPDDRTIVVERCRDELGDWRVCVLSPLGGQVLAPWSMAVVTRVREELGIDVETMWNNDGFVVRFPESDQPPDVSLLLPSSAEIEAAVMQQLSMTPLFAARFRECSARALLLPRKRPGSRTPLWQLRKRSQDLLQAASAFPSFPMLLEAYRECLRDVFDMPALLETLRDVEAKKLKVDVLDVKTPSPFGSALLFGYVANFLYDGDAPLAERRAQALSIDPLQLKELLGEAELRELLDVDVLHELEASLQLVDERLRAKSADGVHDTLLRLGDLRFDELVARSVSPEVAATVQQLVRERRVLELPIAGEPRFVPVEYASRYRDALGVPLPAGLPQVFLAPHADALNELLTRYARTHAPFTVAEVSQRFGLQPNAVLNALLQKVASHKLVEGAFRPGGTSREFSDPEVLRTLRRRSLARLRKEIEPVEPAVLGRLVTSWQGVVRKRRGLDAVLDVVEKFQGLPMHASQLEREFLPARIEQYLPGDLDALAAAGEVVWVGLEPLGEHDGRIALYLTDALPNLYRLPKPELTERELKVIDVLRASGASFFANIHQRLGGGFPQETVDLLWGLAWKGLVTNDSFFALRELVRPAAKKQNRRMPEARAFRSRRTTPSTAEGRWSLLESRLVKTVTDSEWSNAIAQQLLHRYGVVTREVAQAEGLPGGFSAVHDVFNLLEESGRVRRGYFVSGVGAMQFALPPVLDLLRALKTPPEPSEVITLAAVDPANPYGALLAWPQTEGRPQRAVGAHVVLVNGAASGWLARGGGTALVWLPADEPDRSRVGALVAEAIAAIARKAMNRREGMLLSEVNGQTARQSDFAPFLIAAGFTPAGDGFQMRKWAPPTMPRGVPAAAPVVEEEEEAEADEEVDDA</sequence>
<evidence type="ECO:0000256" key="6">
    <source>
        <dbReference type="ARBA" id="ARBA00023125"/>
    </source>
</evidence>
<dbReference type="InterPro" id="IPR001650">
    <property type="entry name" value="Helicase_C-like"/>
</dbReference>
<dbReference type="SMART" id="SM00382">
    <property type="entry name" value="AAA"/>
    <property type="match status" value="1"/>
</dbReference>
<evidence type="ECO:0000256" key="3">
    <source>
        <dbReference type="ARBA" id="ARBA00022801"/>
    </source>
</evidence>
<dbReference type="PANTHER" id="PTHR47962">
    <property type="entry name" value="ATP-DEPENDENT HELICASE LHR-RELATED-RELATED"/>
    <property type="match status" value="1"/>
</dbReference>
<dbReference type="Proteomes" id="UP000249061">
    <property type="component" value="Unassembled WGS sequence"/>
</dbReference>
<evidence type="ECO:0000256" key="2">
    <source>
        <dbReference type="ARBA" id="ARBA00022763"/>
    </source>
</evidence>
<name>A0A2W5V7I8_9BACT</name>
<evidence type="ECO:0000313" key="13">
    <source>
        <dbReference type="Proteomes" id="UP000249061"/>
    </source>
</evidence>
<evidence type="ECO:0000313" key="12">
    <source>
        <dbReference type="EMBL" id="PZR06071.1"/>
    </source>
</evidence>
<dbReference type="PROSITE" id="PS51192">
    <property type="entry name" value="HELICASE_ATP_BIND_1"/>
    <property type="match status" value="1"/>
</dbReference>
<protein>
    <submittedName>
        <fullName evidence="12">DEAD/DEAH box helicase</fullName>
    </submittedName>
</protein>
<proteinExistence type="predicted"/>
<gene>
    <name evidence="12" type="ORF">DI536_31095</name>
</gene>
<dbReference type="InterPro" id="IPR011545">
    <property type="entry name" value="DEAD/DEAH_box_helicase_dom"/>
</dbReference>
<keyword evidence="3" id="KW-0378">Hydrolase</keyword>
<reference evidence="12 13" key="1">
    <citation type="submission" date="2017-08" db="EMBL/GenBank/DDBJ databases">
        <title>Infants hospitalized years apart are colonized by the same room-sourced microbial strains.</title>
        <authorList>
            <person name="Brooks B."/>
            <person name="Olm M.R."/>
            <person name="Firek B.A."/>
            <person name="Baker R."/>
            <person name="Thomas B.C."/>
            <person name="Morowitz M.J."/>
            <person name="Banfield J.F."/>
        </authorList>
    </citation>
    <scope>NUCLEOTIDE SEQUENCE [LARGE SCALE GENOMIC DNA]</scope>
    <source>
        <strain evidence="12">S2_003_000_R2_14</strain>
    </source>
</reference>
<keyword evidence="1" id="KW-0547">Nucleotide-binding</keyword>
<keyword evidence="5" id="KW-0067">ATP-binding</keyword>
<dbReference type="InterPro" id="IPR052511">
    <property type="entry name" value="ATP-dep_Helicase"/>
</dbReference>
<dbReference type="InterPro" id="IPR013701">
    <property type="entry name" value="Lhr-like_DEAD/DEAH_assoc"/>
</dbReference>
<dbReference type="GO" id="GO:0006281">
    <property type="term" value="P:DNA repair"/>
    <property type="evidence" value="ECO:0007669"/>
    <property type="project" value="UniProtKB-KW"/>
</dbReference>
<dbReference type="SMART" id="SM00487">
    <property type="entry name" value="DEXDc"/>
    <property type="match status" value="1"/>
</dbReference>
<dbReference type="InterPro" id="IPR003593">
    <property type="entry name" value="AAA+_ATPase"/>
</dbReference>
<keyword evidence="2" id="KW-0227">DNA damage</keyword>
<evidence type="ECO:0000259" key="11">
    <source>
        <dbReference type="PROSITE" id="PS51194"/>
    </source>
</evidence>
<evidence type="ECO:0000256" key="9">
    <source>
        <dbReference type="SAM" id="MobiDB-lite"/>
    </source>
</evidence>
<dbReference type="GO" id="GO:0003677">
    <property type="term" value="F:DNA binding"/>
    <property type="evidence" value="ECO:0007669"/>
    <property type="project" value="UniProtKB-KW"/>
</dbReference>
<dbReference type="CDD" id="cd18796">
    <property type="entry name" value="SF2_C_LHR"/>
    <property type="match status" value="1"/>
</dbReference>
<organism evidence="12 13">
    <name type="scientific">Archangium gephyra</name>
    <dbReference type="NCBI Taxonomy" id="48"/>
    <lineage>
        <taxon>Bacteria</taxon>
        <taxon>Pseudomonadati</taxon>
        <taxon>Myxococcota</taxon>
        <taxon>Myxococcia</taxon>
        <taxon>Myxococcales</taxon>
        <taxon>Cystobacterineae</taxon>
        <taxon>Archangiaceae</taxon>
        <taxon>Archangium</taxon>
    </lineage>
</organism>
<evidence type="ECO:0000256" key="8">
    <source>
        <dbReference type="ARBA" id="ARBA00023235"/>
    </source>
</evidence>
<keyword evidence="4 12" id="KW-0347">Helicase</keyword>
<feature type="domain" description="Helicase ATP-binding" evidence="10">
    <location>
        <begin position="30"/>
        <end position="223"/>
    </location>
</feature>
<dbReference type="SUPFAM" id="SSF52540">
    <property type="entry name" value="P-loop containing nucleoside triphosphate hydrolases"/>
    <property type="match status" value="1"/>
</dbReference>
<dbReference type="InterPro" id="IPR014001">
    <property type="entry name" value="Helicase_ATP-bd"/>
</dbReference>
<dbReference type="InterPro" id="IPR055369">
    <property type="entry name" value="WH2_Lhr"/>
</dbReference>
<dbReference type="Pfam" id="PF19306">
    <property type="entry name" value="WHD_Lhr"/>
    <property type="match status" value="1"/>
</dbReference>
<evidence type="ECO:0000256" key="1">
    <source>
        <dbReference type="ARBA" id="ARBA00022741"/>
    </source>
</evidence>
<dbReference type="Pfam" id="PF23234">
    <property type="entry name" value="WHD_4th_Lhr"/>
    <property type="match status" value="1"/>
</dbReference>
<feature type="region of interest" description="Disordered" evidence="9">
    <location>
        <begin position="1514"/>
        <end position="1539"/>
    </location>
</feature>